<dbReference type="Pfam" id="PF00534">
    <property type="entry name" value="Glycos_transf_1"/>
    <property type="match status" value="1"/>
</dbReference>
<dbReference type="AlphaFoldDB" id="A0A853IDB8"/>
<dbReference type="PANTHER" id="PTHR12526">
    <property type="entry name" value="GLYCOSYLTRANSFERASE"/>
    <property type="match status" value="1"/>
</dbReference>
<keyword evidence="3" id="KW-1185">Reference proteome</keyword>
<dbReference type="Proteomes" id="UP000569732">
    <property type="component" value="Unassembled WGS sequence"/>
</dbReference>
<gene>
    <name evidence="2" type="ORF">H0A36_15930</name>
</gene>
<comment type="caution">
    <text evidence="2">The sequence shown here is derived from an EMBL/GenBank/DDBJ whole genome shotgun (WGS) entry which is preliminary data.</text>
</comment>
<accession>A0A853IDB8</accession>
<dbReference type="Gene3D" id="3.40.50.2000">
    <property type="entry name" value="Glycogen Phosphorylase B"/>
    <property type="match status" value="2"/>
</dbReference>
<dbReference type="GO" id="GO:1901135">
    <property type="term" value="P:carbohydrate derivative metabolic process"/>
    <property type="evidence" value="ECO:0007669"/>
    <property type="project" value="UniProtKB-ARBA"/>
</dbReference>
<dbReference type="EMBL" id="JACCKB010000026">
    <property type="protein sequence ID" value="NYZ67507.1"/>
    <property type="molecule type" value="Genomic_DNA"/>
</dbReference>
<dbReference type="CDD" id="cd03801">
    <property type="entry name" value="GT4_PimA-like"/>
    <property type="match status" value="1"/>
</dbReference>
<dbReference type="SUPFAM" id="SSF53756">
    <property type="entry name" value="UDP-Glycosyltransferase/glycogen phosphorylase"/>
    <property type="match status" value="1"/>
</dbReference>
<evidence type="ECO:0000259" key="1">
    <source>
        <dbReference type="Pfam" id="PF00534"/>
    </source>
</evidence>
<feature type="domain" description="Glycosyl transferase family 1" evidence="1">
    <location>
        <begin position="243"/>
        <end position="405"/>
    </location>
</feature>
<evidence type="ECO:0000313" key="2">
    <source>
        <dbReference type="EMBL" id="NYZ67507.1"/>
    </source>
</evidence>
<proteinExistence type="predicted"/>
<organism evidence="2 3">
    <name type="scientific">Spartinivicinus marinus</name>
    <dbReference type="NCBI Taxonomy" id="2994442"/>
    <lineage>
        <taxon>Bacteria</taxon>
        <taxon>Pseudomonadati</taxon>
        <taxon>Pseudomonadota</taxon>
        <taxon>Gammaproteobacteria</taxon>
        <taxon>Oceanospirillales</taxon>
        <taxon>Zooshikellaceae</taxon>
        <taxon>Spartinivicinus</taxon>
    </lineage>
</organism>
<name>A0A853IDB8_9GAMM</name>
<evidence type="ECO:0000313" key="3">
    <source>
        <dbReference type="Proteomes" id="UP000569732"/>
    </source>
</evidence>
<dbReference type="InterPro" id="IPR001296">
    <property type="entry name" value="Glyco_trans_1"/>
</dbReference>
<reference evidence="2 3" key="1">
    <citation type="submission" date="2020-07" db="EMBL/GenBank/DDBJ databases">
        <title>Endozoicomonas sp. nov., isolated from sediment.</title>
        <authorList>
            <person name="Gu T."/>
        </authorList>
    </citation>
    <scope>NUCLEOTIDE SEQUENCE [LARGE SCALE GENOMIC DNA]</scope>
    <source>
        <strain evidence="2 3">SM1973</strain>
    </source>
</reference>
<dbReference type="GO" id="GO:0016757">
    <property type="term" value="F:glycosyltransferase activity"/>
    <property type="evidence" value="ECO:0007669"/>
    <property type="project" value="InterPro"/>
</dbReference>
<sequence length="438" mass="48818">MTKVALVLKGYPRLSETFIAQEIKALEQRGLQIQLVSLRHPTDSHVHPIHQEIKAPVNYLPEYLHQEPWRVIKALVKVIPKSTFWRLLAVWWQDFKRDRTRNRLRRLGQALVLAVELPAATQWLYAHFIHTPGSVTRYTSLLTGLPWSCSAHAKDIWTTPQWELAEKLNELTWLATCTQANQQYLQSLSATPEKVMLVYHGLDFNRFNAKTPSNISAPSNISDSVVSVDDKFSNETNEETNSPVVQLISVGRAVAKKGYDVLLQALAQLPNELNWRFVHIGGGPLLAGLKQQAIRLGIANQVVWLGAQPQAEVLAQYRQSAIFVLASKITEDGDRDGLPNVLMEAQSQGVACIASNISGIPELIIDEKTGLLVPQDDVTALTHAIAKLISDSEFRHQLAAAGQQRVTTEFSLNTTIERLAQQFGLASSEQIGVEKRGK</sequence>
<protein>
    <submittedName>
        <fullName evidence="2">Glycosyltransferase family 4 protein</fullName>
    </submittedName>
</protein>